<name>A0A4R3LLN7_9GAMM</name>
<evidence type="ECO:0000256" key="1">
    <source>
        <dbReference type="SAM" id="SignalP"/>
    </source>
</evidence>
<keyword evidence="3" id="KW-1185">Reference proteome</keyword>
<evidence type="ECO:0000313" key="3">
    <source>
        <dbReference type="Proteomes" id="UP000294599"/>
    </source>
</evidence>
<dbReference type="RefSeq" id="WP_164484008.1">
    <property type="nucleotide sequence ID" value="NZ_JBHMFH010000001.1"/>
</dbReference>
<comment type="caution">
    <text evidence="2">The sequence shown here is derived from an EMBL/GenBank/DDBJ whole genome shotgun (WGS) entry which is preliminary data.</text>
</comment>
<dbReference type="EMBL" id="SMAF01000001">
    <property type="protein sequence ID" value="TCT01212.1"/>
    <property type="molecule type" value="Genomic_DNA"/>
</dbReference>
<reference evidence="2 3" key="1">
    <citation type="submission" date="2019-03" db="EMBL/GenBank/DDBJ databases">
        <title>Genomic Encyclopedia of Type Strains, Phase IV (KMG-IV): sequencing the most valuable type-strain genomes for metagenomic binning, comparative biology and taxonomic classification.</title>
        <authorList>
            <person name="Goeker M."/>
        </authorList>
    </citation>
    <scope>NUCLEOTIDE SEQUENCE [LARGE SCALE GENOMIC DNA]</scope>
    <source>
        <strain evidence="2 3">DSM 21944</strain>
    </source>
</reference>
<feature type="signal peptide" evidence="1">
    <location>
        <begin position="1"/>
        <end position="26"/>
    </location>
</feature>
<organism evidence="2 3">
    <name type="scientific">Pseudofulvimonas gallinarii</name>
    <dbReference type="NCBI Taxonomy" id="634155"/>
    <lineage>
        <taxon>Bacteria</taxon>
        <taxon>Pseudomonadati</taxon>
        <taxon>Pseudomonadota</taxon>
        <taxon>Gammaproteobacteria</taxon>
        <taxon>Lysobacterales</taxon>
        <taxon>Rhodanobacteraceae</taxon>
        <taxon>Pseudofulvimonas</taxon>
    </lineage>
</organism>
<accession>A0A4R3LLN7</accession>
<evidence type="ECO:0008006" key="4">
    <source>
        <dbReference type="Google" id="ProtNLM"/>
    </source>
</evidence>
<keyword evidence="1" id="KW-0732">Signal</keyword>
<protein>
    <recommendedName>
        <fullName evidence="4">Erythromycin esterase</fullName>
    </recommendedName>
</protein>
<sequence length="292" mass="31054">MTSRITRIAAVLSGCLLLDAVAGASADDATVRQEVCPRDDVLLPAEARSGSVLFGEMHGSVEAPAFFLGAVCSALRDRSVPAVVVGLEFPLEQSEPIAAYLDSAGRPADGTALLSTAFWRRSEQDGRTSAAMFELVEGLRVLSHADSRLQVAVFDDRSGDARGERERMMARAWQKSRAAHPGAMSLALTGNLHARRTAGFAGDPAYRPMAMHLDGPVATYAFRGNGGRIWACMADGCGIHDQPGRDDAASTPDWRMERVVPSQNYDGLVDLGPYSPSPPAVAVYGTHTQPGD</sequence>
<evidence type="ECO:0000313" key="2">
    <source>
        <dbReference type="EMBL" id="TCT01212.1"/>
    </source>
</evidence>
<feature type="chain" id="PRO_5020207252" description="Erythromycin esterase" evidence="1">
    <location>
        <begin position="27"/>
        <end position="292"/>
    </location>
</feature>
<dbReference type="AlphaFoldDB" id="A0A4R3LLN7"/>
<gene>
    <name evidence="2" type="ORF">EDC25_10167</name>
</gene>
<proteinExistence type="predicted"/>
<dbReference type="Proteomes" id="UP000294599">
    <property type="component" value="Unassembled WGS sequence"/>
</dbReference>